<name>A0A1H7HUE5_9SPHN</name>
<dbReference type="EMBL" id="FNZZ01000001">
    <property type="protein sequence ID" value="SEK53973.1"/>
    <property type="molecule type" value="Genomic_DNA"/>
</dbReference>
<evidence type="ECO:0000313" key="3">
    <source>
        <dbReference type="Proteomes" id="UP000199214"/>
    </source>
</evidence>
<feature type="chain" id="PRO_5011771756" evidence="1">
    <location>
        <begin position="28"/>
        <end position="137"/>
    </location>
</feature>
<reference evidence="3" key="1">
    <citation type="submission" date="2016-10" db="EMBL/GenBank/DDBJ databases">
        <authorList>
            <person name="Varghese N."/>
            <person name="Submissions S."/>
        </authorList>
    </citation>
    <scope>NUCLEOTIDE SEQUENCE [LARGE SCALE GENOMIC DNA]</scope>
    <source>
        <strain evidence="3">JS21-1</strain>
    </source>
</reference>
<sequence>MPKIFQMLFGAAALTLVATTPTSPATAARADPDAELQRLLEGRAAGKPIDCISLPNVTGNTIVTGRAVVYRIGTRLYVNVPPEGAKQLNRDDIIVTRTFGSNLCRGDIIRLLDRTSTIPHGFVALGQFVPYTKPRSD</sequence>
<accession>A0A1H7HUE5</accession>
<protein>
    <submittedName>
        <fullName evidence="2">Uncharacterized protein</fullName>
    </submittedName>
</protein>
<feature type="signal peptide" evidence="1">
    <location>
        <begin position="1"/>
        <end position="27"/>
    </location>
</feature>
<gene>
    <name evidence="2" type="ORF">SAMN05216382_0605</name>
</gene>
<dbReference type="AlphaFoldDB" id="A0A1H7HUE5"/>
<proteinExistence type="predicted"/>
<organism evidence="2 3">
    <name type="scientific">Sphingomonas palmae</name>
    <dbReference type="NCBI Taxonomy" id="1855283"/>
    <lineage>
        <taxon>Bacteria</taxon>
        <taxon>Pseudomonadati</taxon>
        <taxon>Pseudomonadota</taxon>
        <taxon>Alphaproteobacteria</taxon>
        <taxon>Sphingomonadales</taxon>
        <taxon>Sphingomonadaceae</taxon>
        <taxon>Sphingomonas</taxon>
    </lineage>
</organism>
<dbReference type="RefSeq" id="WP_245708249.1">
    <property type="nucleotide sequence ID" value="NZ_FNZZ01000001.1"/>
</dbReference>
<evidence type="ECO:0000313" key="2">
    <source>
        <dbReference type="EMBL" id="SEK53973.1"/>
    </source>
</evidence>
<evidence type="ECO:0000256" key="1">
    <source>
        <dbReference type="SAM" id="SignalP"/>
    </source>
</evidence>
<keyword evidence="1" id="KW-0732">Signal</keyword>
<keyword evidence="3" id="KW-1185">Reference proteome</keyword>
<dbReference type="Proteomes" id="UP000199214">
    <property type="component" value="Unassembled WGS sequence"/>
</dbReference>